<dbReference type="AlphaFoldDB" id="A0AA43V2M0"/>
<sequence>MKILAIVRRVLKEMLRDKRTLALMFLAPILILTLMYFIFNGDENDLKIGIDTSVSSNITKQLPSSDIKTQTFHSHENIKSKIENNHLDGYIYQENQTLHVIYTNEDPNKSNMIKQMIGKAIQQDTISSIK</sequence>
<keyword evidence="5 6" id="KW-0472">Membrane</keyword>
<name>A0AA43V2M0_ECOLX</name>
<evidence type="ECO:0000256" key="3">
    <source>
        <dbReference type="ARBA" id="ARBA00022692"/>
    </source>
</evidence>
<feature type="domain" description="ABC-2 type transporter transmembrane" evidence="7">
    <location>
        <begin position="18"/>
        <end position="125"/>
    </location>
</feature>
<evidence type="ECO:0000256" key="2">
    <source>
        <dbReference type="ARBA" id="ARBA00022475"/>
    </source>
</evidence>
<dbReference type="GO" id="GO:0005886">
    <property type="term" value="C:plasma membrane"/>
    <property type="evidence" value="ECO:0007669"/>
    <property type="project" value="UniProtKB-SubCell"/>
</dbReference>
<evidence type="ECO:0000259" key="7">
    <source>
        <dbReference type="Pfam" id="PF12698"/>
    </source>
</evidence>
<reference evidence="8 9" key="1">
    <citation type="journal article" date="2019" name="Microorganisms">
        <title>Characteristics of Carbapenem-Resistant and Colistin-Resistant Escherichia coli Co-Producing NDM-1 and MCR-1 from Pig Farms in China.</title>
        <authorList>
            <person name="Peng Z."/>
            <person name="Li X."/>
            <person name="Hu Z."/>
            <person name="Li Z."/>
            <person name="Lv Y."/>
            <person name="Lei M."/>
            <person name="Wu B."/>
            <person name="Chen H."/>
            <person name="Wang X."/>
        </authorList>
    </citation>
    <scope>NUCLEOTIDE SEQUENCE [LARGE SCALE GENOMIC DNA]</scope>
    <source>
        <strain evidence="8 9">RXD010</strain>
    </source>
</reference>
<proteinExistence type="predicted"/>
<evidence type="ECO:0000256" key="1">
    <source>
        <dbReference type="ARBA" id="ARBA00004651"/>
    </source>
</evidence>
<dbReference type="Proteomes" id="UP000460351">
    <property type="component" value="Unassembled WGS sequence"/>
</dbReference>
<keyword evidence="3 6" id="KW-0812">Transmembrane</keyword>
<keyword evidence="2" id="KW-1003">Cell membrane</keyword>
<dbReference type="EMBL" id="SQQU01000256">
    <property type="protein sequence ID" value="MQS33781.1"/>
    <property type="molecule type" value="Genomic_DNA"/>
</dbReference>
<evidence type="ECO:0000256" key="6">
    <source>
        <dbReference type="SAM" id="Phobius"/>
    </source>
</evidence>
<dbReference type="InterPro" id="IPR051449">
    <property type="entry name" value="ABC-2_transporter_component"/>
</dbReference>
<protein>
    <submittedName>
        <fullName evidence="8">ABC transporter permease</fullName>
    </submittedName>
</protein>
<gene>
    <name evidence="8" type="ORF">E4K51_27745</name>
</gene>
<dbReference type="GO" id="GO:0140359">
    <property type="term" value="F:ABC-type transporter activity"/>
    <property type="evidence" value="ECO:0007669"/>
    <property type="project" value="InterPro"/>
</dbReference>
<feature type="non-terminal residue" evidence="8">
    <location>
        <position position="130"/>
    </location>
</feature>
<evidence type="ECO:0000256" key="5">
    <source>
        <dbReference type="ARBA" id="ARBA00023136"/>
    </source>
</evidence>
<evidence type="ECO:0000313" key="8">
    <source>
        <dbReference type="EMBL" id="MQS33781.1"/>
    </source>
</evidence>
<evidence type="ECO:0000313" key="9">
    <source>
        <dbReference type="Proteomes" id="UP000460351"/>
    </source>
</evidence>
<keyword evidence="4 6" id="KW-1133">Transmembrane helix</keyword>
<comment type="subcellular location">
    <subcellularLocation>
        <location evidence="1">Cell membrane</location>
        <topology evidence="1">Multi-pass membrane protein</topology>
    </subcellularLocation>
</comment>
<dbReference type="InterPro" id="IPR013525">
    <property type="entry name" value="ABC2_TM"/>
</dbReference>
<dbReference type="PANTHER" id="PTHR30294:SF38">
    <property type="entry name" value="TRANSPORT PERMEASE PROTEIN"/>
    <property type="match status" value="1"/>
</dbReference>
<feature type="transmembrane region" description="Helical" evidence="6">
    <location>
        <begin position="21"/>
        <end position="39"/>
    </location>
</feature>
<accession>A0AA43V2M0</accession>
<comment type="caution">
    <text evidence="8">The sequence shown here is derived from an EMBL/GenBank/DDBJ whole genome shotgun (WGS) entry which is preliminary data.</text>
</comment>
<dbReference type="PANTHER" id="PTHR30294">
    <property type="entry name" value="MEMBRANE COMPONENT OF ABC TRANSPORTER YHHJ-RELATED"/>
    <property type="match status" value="1"/>
</dbReference>
<organism evidence="8 9">
    <name type="scientific">Escherichia coli</name>
    <dbReference type="NCBI Taxonomy" id="562"/>
    <lineage>
        <taxon>Bacteria</taxon>
        <taxon>Pseudomonadati</taxon>
        <taxon>Pseudomonadota</taxon>
        <taxon>Gammaproteobacteria</taxon>
        <taxon>Enterobacterales</taxon>
        <taxon>Enterobacteriaceae</taxon>
        <taxon>Escherichia</taxon>
    </lineage>
</organism>
<dbReference type="Pfam" id="PF12698">
    <property type="entry name" value="ABC2_membrane_3"/>
    <property type="match status" value="1"/>
</dbReference>
<evidence type="ECO:0000256" key="4">
    <source>
        <dbReference type="ARBA" id="ARBA00022989"/>
    </source>
</evidence>